<reference evidence="6 7" key="1">
    <citation type="submission" date="2022-11" db="EMBL/GenBank/DDBJ databases">
        <title>Draft genome sequence of Saccharopolyspora sp. WRP15-2 isolated from rhizosphere soils of wild rice in Thailand.</title>
        <authorList>
            <person name="Duangmal K."/>
            <person name="Kammanee S."/>
            <person name="Muangham S."/>
        </authorList>
    </citation>
    <scope>NUCLEOTIDE SEQUENCE [LARGE SCALE GENOMIC DNA]</scope>
    <source>
        <strain evidence="6 7">WRP15-2</strain>
    </source>
</reference>
<keyword evidence="7" id="KW-1185">Reference proteome</keyword>
<dbReference type="RefSeq" id="WP_270952264.1">
    <property type="nucleotide sequence ID" value="NZ_JAQGLA010000063.1"/>
</dbReference>
<keyword evidence="4" id="KW-0143">Chaperone</keyword>
<keyword evidence="3" id="KW-0963">Cytoplasm</keyword>
<evidence type="ECO:0000256" key="1">
    <source>
        <dbReference type="ARBA" id="ARBA00004496"/>
    </source>
</evidence>
<feature type="region of interest" description="Disordered" evidence="5">
    <location>
        <begin position="162"/>
        <end position="187"/>
    </location>
</feature>
<comment type="subcellular location">
    <subcellularLocation>
        <location evidence="1">Cytoplasm</location>
    </subcellularLocation>
</comment>
<evidence type="ECO:0000256" key="2">
    <source>
        <dbReference type="ARBA" id="ARBA00006411"/>
    </source>
</evidence>
<comment type="caution">
    <text evidence="6">The sequence shown here is derived from an EMBL/GenBank/DDBJ whole genome shotgun (WGS) entry which is preliminary data.</text>
</comment>
<proteinExistence type="inferred from homology"/>
<evidence type="ECO:0000256" key="3">
    <source>
        <dbReference type="ARBA" id="ARBA00022490"/>
    </source>
</evidence>
<dbReference type="EMBL" id="JAQGLA010000063">
    <property type="protein sequence ID" value="MDA3629270.1"/>
    <property type="molecule type" value="Genomic_DNA"/>
</dbReference>
<gene>
    <name evidence="6" type="ORF">OU415_27830</name>
</gene>
<organism evidence="6 7">
    <name type="scientific">Saccharopolyspora oryzae</name>
    <dbReference type="NCBI Taxonomy" id="2997343"/>
    <lineage>
        <taxon>Bacteria</taxon>
        <taxon>Bacillati</taxon>
        <taxon>Actinomycetota</taxon>
        <taxon>Actinomycetes</taxon>
        <taxon>Pseudonocardiales</taxon>
        <taxon>Pseudonocardiaceae</taxon>
        <taxon>Saccharopolyspora</taxon>
    </lineage>
</organism>
<evidence type="ECO:0000313" key="7">
    <source>
        <dbReference type="Proteomes" id="UP001210380"/>
    </source>
</evidence>
<evidence type="ECO:0000256" key="4">
    <source>
        <dbReference type="ARBA" id="ARBA00023186"/>
    </source>
</evidence>
<protein>
    <submittedName>
        <fullName evidence="6">ESX secretion-associated protein EspG</fullName>
    </submittedName>
</protein>
<accession>A0ABT4V5M6</accession>
<sequence>MALVGRWQLHPLHLYLVRRYLELDDLTLPLEGQAYGRTLQQLSEVAQREAPTMASLGILVDNEVEPGLAQALKVLTKPYLWVDSLWFPDFESDHSWRAVAAITEGQRVVLGVQGPGETERYGGPLTVEVHDKAPLPQVLLPTFPPAPPGNRGAVRVPVESFRPQAPAEDTPDSLMQEVTESRGSSGDRQVAAYQEIGQAEHVRGGQIAANMRDQHGRVRRSEVLRWFDNAEPDGRYLDYRERGSSGEQLCVLAPADARAIGAEIDQLIASARGGK</sequence>
<evidence type="ECO:0000313" key="6">
    <source>
        <dbReference type="EMBL" id="MDA3629270.1"/>
    </source>
</evidence>
<dbReference type="Pfam" id="PF14011">
    <property type="entry name" value="ESX-1_EspG"/>
    <property type="match status" value="1"/>
</dbReference>
<dbReference type="Proteomes" id="UP001210380">
    <property type="component" value="Unassembled WGS sequence"/>
</dbReference>
<comment type="similarity">
    <text evidence="2">Belongs to the EspG family.</text>
</comment>
<feature type="compositionally biased region" description="Polar residues" evidence="5">
    <location>
        <begin position="176"/>
        <end position="187"/>
    </location>
</feature>
<name>A0ABT4V5M6_9PSEU</name>
<evidence type="ECO:0000256" key="5">
    <source>
        <dbReference type="SAM" id="MobiDB-lite"/>
    </source>
</evidence>
<dbReference type="InterPro" id="IPR025734">
    <property type="entry name" value="EspG"/>
</dbReference>